<keyword evidence="3" id="KW-1185">Reference proteome</keyword>
<sequence>MAKEKVLKIVKSKTFLGIVCFILGGSIMSDSGSVLELEESVKVLNQEVAEKDSKIEELEAKVEEAKPWFDMKEEERKAEEARIAEEKAKKEAEEKAKAEEEARLAEEKKKAEEEAKKQAEAQKYETGLTYEDLARNPSQHMLKYVKFEGKIIQVMKGDGYTQYRMAINDDYDKVVLIEISNDKLVNGNILEDDYIYIKGQFLMEQTYKTVLGAEMTIPAIVVDEFSF</sequence>
<dbReference type="EMBL" id="JACJLL010000135">
    <property type="protein sequence ID" value="MBM6820612.1"/>
    <property type="molecule type" value="Genomic_DNA"/>
</dbReference>
<organism evidence="2 3">
    <name type="scientific">Clostridium saudiense</name>
    <dbReference type="NCBI Taxonomy" id="1414720"/>
    <lineage>
        <taxon>Bacteria</taxon>
        <taxon>Bacillati</taxon>
        <taxon>Bacillota</taxon>
        <taxon>Clostridia</taxon>
        <taxon>Eubacteriales</taxon>
        <taxon>Clostridiaceae</taxon>
        <taxon>Clostridium</taxon>
    </lineage>
</organism>
<dbReference type="Proteomes" id="UP000767334">
    <property type="component" value="Unassembled WGS sequence"/>
</dbReference>
<accession>A0ABS2FKW5</accession>
<feature type="region of interest" description="Disordered" evidence="1">
    <location>
        <begin position="88"/>
        <end position="114"/>
    </location>
</feature>
<proteinExistence type="predicted"/>
<evidence type="ECO:0000256" key="1">
    <source>
        <dbReference type="SAM" id="MobiDB-lite"/>
    </source>
</evidence>
<evidence type="ECO:0000313" key="3">
    <source>
        <dbReference type="Proteomes" id="UP000767334"/>
    </source>
</evidence>
<gene>
    <name evidence="2" type="ORF">H6A19_14950</name>
</gene>
<reference evidence="2 3" key="1">
    <citation type="journal article" date="2021" name="Sci. Rep.">
        <title>The distribution of antibiotic resistance genes in chicken gut microbiota commensals.</title>
        <authorList>
            <person name="Juricova H."/>
            <person name="Matiasovicova J."/>
            <person name="Kubasova T."/>
            <person name="Cejkova D."/>
            <person name="Rychlik I."/>
        </authorList>
    </citation>
    <scope>NUCLEOTIDE SEQUENCE [LARGE SCALE GENOMIC DNA]</scope>
    <source>
        <strain evidence="2 3">An435</strain>
    </source>
</reference>
<dbReference type="RefSeq" id="WP_195964856.1">
    <property type="nucleotide sequence ID" value="NZ_JACJLL010000135.1"/>
</dbReference>
<comment type="caution">
    <text evidence="2">The sequence shown here is derived from an EMBL/GenBank/DDBJ whole genome shotgun (WGS) entry which is preliminary data.</text>
</comment>
<name>A0ABS2FKW5_9CLOT</name>
<protein>
    <submittedName>
        <fullName evidence="2">Toxin regulator</fullName>
    </submittedName>
</protein>
<evidence type="ECO:0000313" key="2">
    <source>
        <dbReference type="EMBL" id="MBM6820612.1"/>
    </source>
</evidence>